<accession>X0TH26</accession>
<comment type="caution">
    <text evidence="1">The sequence shown here is derived from an EMBL/GenBank/DDBJ whole genome shotgun (WGS) entry which is preliminary data.</text>
</comment>
<feature type="non-terminal residue" evidence="1">
    <location>
        <position position="209"/>
    </location>
</feature>
<name>X0TH26_9ZZZZ</name>
<sequence>MAASPSNPGGQNIAYAYFRHAENLFHSGWFKESEKLLDISLEFFPDFSEGLFLYSRIYSIQQETTLQELNYLEKAIQADSWAKTKVDLAKIELAGVLIRIGRFHRANRVLNELAEQRNGTPEVSLLWAKSLIGLKKIREAEEFLAAALKRFTKELRLYLLYAEVLSSLGEKDKALTILDRGLKVNPLASELLYAKAKIEQNLKIRLEFL</sequence>
<evidence type="ECO:0000313" key="1">
    <source>
        <dbReference type="EMBL" id="GAF92519.1"/>
    </source>
</evidence>
<dbReference type="AlphaFoldDB" id="X0TH26"/>
<dbReference type="Pfam" id="PF14559">
    <property type="entry name" value="TPR_19"/>
    <property type="match status" value="1"/>
</dbReference>
<dbReference type="InterPro" id="IPR011990">
    <property type="entry name" value="TPR-like_helical_dom_sf"/>
</dbReference>
<organism evidence="1">
    <name type="scientific">marine sediment metagenome</name>
    <dbReference type="NCBI Taxonomy" id="412755"/>
    <lineage>
        <taxon>unclassified sequences</taxon>
        <taxon>metagenomes</taxon>
        <taxon>ecological metagenomes</taxon>
    </lineage>
</organism>
<reference evidence="1" key="1">
    <citation type="journal article" date="2014" name="Front. Microbiol.">
        <title>High frequency of phylogenetically diverse reductive dehalogenase-homologous genes in deep subseafloor sedimentary metagenomes.</title>
        <authorList>
            <person name="Kawai M."/>
            <person name="Futagami T."/>
            <person name="Toyoda A."/>
            <person name="Takaki Y."/>
            <person name="Nishi S."/>
            <person name="Hori S."/>
            <person name="Arai W."/>
            <person name="Tsubouchi T."/>
            <person name="Morono Y."/>
            <person name="Uchiyama I."/>
            <person name="Ito T."/>
            <person name="Fujiyama A."/>
            <person name="Inagaki F."/>
            <person name="Takami H."/>
        </authorList>
    </citation>
    <scope>NUCLEOTIDE SEQUENCE</scope>
    <source>
        <strain evidence="1">Expedition CK06-06</strain>
    </source>
</reference>
<gene>
    <name evidence="1" type="ORF">S01H1_29735</name>
</gene>
<dbReference type="Gene3D" id="1.25.40.10">
    <property type="entry name" value="Tetratricopeptide repeat domain"/>
    <property type="match status" value="1"/>
</dbReference>
<dbReference type="SUPFAM" id="SSF48452">
    <property type="entry name" value="TPR-like"/>
    <property type="match status" value="1"/>
</dbReference>
<protein>
    <submittedName>
        <fullName evidence="1">Uncharacterized protein</fullName>
    </submittedName>
</protein>
<dbReference type="EMBL" id="BARS01018265">
    <property type="protein sequence ID" value="GAF92519.1"/>
    <property type="molecule type" value="Genomic_DNA"/>
</dbReference>
<proteinExistence type="predicted"/>